<dbReference type="InterPro" id="IPR007024">
    <property type="entry name" value="BLUF_domain"/>
</dbReference>
<accession>A0A6P1SWB9</accession>
<keyword evidence="3" id="KW-1185">Reference proteome</keyword>
<gene>
    <name evidence="2" type="ORF">GO499_00840</name>
</gene>
<dbReference type="AlphaFoldDB" id="A0A6P1SWB9"/>
<dbReference type="GO" id="GO:0009882">
    <property type="term" value="F:blue light photoreceptor activity"/>
    <property type="evidence" value="ECO:0007669"/>
    <property type="project" value="InterPro"/>
</dbReference>
<evidence type="ECO:0000259" key="1">
    <source>
        <dbReference type="PROSITE" id="PS50925"/>
    </source>
</evidence>
<dbReference type="PROSITE" id="PS50925">
    <property type="entry name" value="BLUF"/>
    <property type="match status" value="1"/>
</dbReference>
<name>A0A6P1SWB9_9RHOB</name>
<dbReference type="SUPFAM" id="SSF54975">
    <property type="entry name" value="Acylphosphatase/BLUF domain-like"/>
    <property type="match status" value="1"/>
</dbReference>
<dbReference type="KEGG" id="amaq:GO499_00840"/>
<evidence type="ECO:0000313" key="3">
    <source>
        <dbReference type="Proteomes" id="UP000464495"/>
    </source>
</evidence>
<organism evidence="2 3">
    <name type="scientific">Algicella marina</name>
    <dbReference type="NCBI Taxonomy" id="2683284"/>
    <lineage>
        <taxon>Bacteria</taxon>
        <taxon>Pseudomonadati</taxon>
        <taxon>Pseudomonadota</taxon>
        <taxon>Alphaproteobacteria</taxon>
        <taxon>Rhodobacterales</taxon>
        <taxon>Paracoccaceae</taxon>
        <taxon>Algicella</taxon>
    </lineage>
</organism>
<dbReference type="Proteomes" id="UP000464495">
    <property type="component" value="Chromosome"/>
</dbReference>
<dbReference type="EMBL" id="CP046620">
    <property type="protein sequence ID" value="QHQ33825.1"/>
    <property type="molecule type" value="Genomic_DNA"/>
</dbReference>
<protein>
    <recommendedName>
        <fullName evidence="1">BLUF domain-containing protein</fullName>
    </recommendedName>
</protein>
<dbReference type="InterPro" id="IPR036046">
    <property type="entry name" value="Acylphosphatase-like_dom_sf"/>
</dbReference>
<feature type="domain" description="BLUF" evidence="1">
    <location>
        <begin position="13"/>
        <end position="104"/>
    </location>
</feature>
<sequence>MTKMPSFSKDEQLVAFAYRSRVAPDLVDGEMDALVRQSWRANMTRRITGVFGFDGQVFHQYVEGAQVHMLDLLASILCDSRHNRIEITLMATPEHRRCRSWVLSGFEGHVDGFRTIPAHQRQVEHLIRSEVFDCNRSFNDRR</sequence>
<dbReference type="Pfam" id="PF04940">
    <property type="entry name" value="BLUF"/>
    <property type="match status" value="1"/>
</dbReference>
<dbReference type="SMART" id="SM01034">
    <property type="entry name" value="BLUF"/>
    <property type="match status" value="1"/>
</dbReference>
<evidence type="ECO:0000313" key="2">
    <source>
        <dbReference type="EMBL" id="QHQ33825.1"/>
    </source>
</evidence>
<proteinExistence type="predicted"/>
<dbReference type="GO" id="GO:0071949">
    <property type="term" value="F:FAD binding"/>
    <property type="evidence" value="ECO:0007669"/>
    <property type="project" value="InterPro"/>
</dbReference>
<reference evidence="2 3" key="1">
    <citation type="submission" date="2019-12" db="EMBL/GenBank/DDBJ databases">
        <title>Complete genome sequence of Algicella marina strain 9Alg 56(T) isolated from the red alga Tichocarpus crinitus.</title>
        <authorList>
            <person name="Kim S.-G."/>
            <person name="Nedashkovskaya O.I."/>
        </authorList>
    </citation>
    <scope>NUCLEOTIDE SEQUENCE [LARGE SCALE GENOMIC DNA]</scope>
    <source>
        <strain evidence="2 3">9Alg 56</strain>
    </source>
</reference>
<dbReference type="RefSeq" id="WP_284154840.1">
    <property type="nucleotide sequence ID" value="NZ_CP046620.1"/>
</dbReference>
<dbReference type="Gene3D" id="3.30.70.100">
    <property type="match status" value="1"/>
</dbReference>